<gene>
    <name evidence="6" type="ORF">CNMCM6805_005471</name>
</gene>
<comment type="caution">
    <text evidence="6">The sequence shown here is derived from an EMBL/GenBank/DDBJ whole genome shotgun (WGS) entry which is preliminary data.</text>
</comment>
<evidence type="ECO:0008006" key="8">
    <source>
        <dbReference type="Google" id="ProtNLM"/>
    </source>
</evidence>
<feature type="transmembrane region" description="Helical" evidence="5">
    <location>
        <begin position="89"/>
        <end position="112"/>
    </location>
</feature>
<reference evidence="6" key="1">
    <citation type="journal article" date="2020" name="bioRxiv">
        <title>Genomic and phenotypic heterogeneity of clinical isolates of the human pathogens Aspergillus fumigatus, Aspergillus lentulus and Aspergillus fumigatiaffinis.</title>
        <authorList>
            <person name="dos Santos R.A.C."/>
            <person name="Steenwyk J.L."/>
            <person name="Rivero-Menendez O."/>
            <person name="Mead M.E."/>
            <person name="Silva L.P."/>
            <person name="Bastos R.W."/>
            <person name="Alastruey-Izquierdo A."/>
            <person name="Goldman G.H."/>
            <person name="Rokas A."/>
        </authorList>
    </citation>
    <scope>NUCLEOTIDE SEQUENCE</scope>
    <source>
        <strain evidence="6">CNM-CM6805</strain>
    </source>
</reference>
<evidence type="ECO:0000313" key="6">
    <source>
        <dbReference type="EMBL" id="KAF4245321.1"/>
    </source>
</evidence>
<dbReference type="AlphaFoldDB" id="A0A8H4MEV7"/>
<dbReference type="Pfam" id="PF04479">
    <property type="entry name" value="RTA1"/>
    <property type="match status" value="1"/>
</dbReference>
<keyword evidence="2 5" id="KW-0812">Transmembrane</keyword>
<keyword evidence="3 5" id="KW-1133">Transmembrane helix</keyword>
<feature type="transmembrane region" description="Helical" evidence="5">
    <location>
        <begin position="50"/>
        <end position="69"/>
    </location>
</feature>
<keyword evidence="4 5" id="KW-0472">Membrane</keyword>
<evidence type="ECO:0000256" key="1">
    <source>
        <dbReference type="ARBA" id="ARBA00004141"/>
    </source>
</evidence>
<evidence type="ECO:0000256" key="2">
    <source>
        <dbReference type="ARBA" id="ARBA00022692"/>
    </source>
</evidence>
<organism evidence="6 7">
    <name type="scientific">Aspergillus fumigatiaffinis</name>
    <dbReference type="NCBI Taxonomy" id="340414"/>
    <lineage>
        <taxon>Eukaryota</taxon>
        <taxon>Fungi</taxon>
        <taxon>Dikarya</taxon>
        <taxon>Ascomycota</taxon>
        <taxon>Pezizomycotina</taxon>
        <taxon>Eurotiomycetes</taxon>
        <taxon>Eurotiomycetidae</taxon>
        <taxon>Eurotiales</taxon>
        <taxon>Aspergillaceae</taxon>
        <taxon>Aspergillus</taxon>
        <taxon>Aspergillus subgen. Fumigati</taxon>
    </lineage>
</organism>
<protein>
    <recommendedName>
        <fullName evidence="8">RTA1 domain-containing protein</fullName>
    </recommendedName>
</protein>
<dbReference type="InterPro" id="IPR007568">
    <property type="entry name" value="RTA1"/>
</dbReference>
<feature type="transmembrane region" description="Helical" evidence="5">
    <location>
        <begin position="24"/>
        <end position="43"/>
    </location>
</feature>
<keyword evidence="7" id="KW-1185">Reference proteome</keyword>
<proteinExistence type="predicted"/>
<feature type="transmembrane region" description="Helical" evidence="5">
    <location>
        <begin position="124"/>
        <end position="150"/>
    </location>
</feature>
<dbReference type="GO" id="GO:0000324">
    <property type="term" value="C:fungal-type vacuole"/>
    <property type="evidence" value="ECO:0007669"/>
    <property type="project" value="TreeGrafter"/>
</dbReference>
<comment type="subcellular location">
    <subcellularLocation>
        <location evidence="1">Membrane</location>
        <topology evidence="1">Multi-pass membrane protein</topology>
    </subcellularLocation>
</comment>
<name>A0A8H4MEV7_9EURO</name>
<dbReference type="EMBL" id="JAAAPX010000002">
    <property type="protein sequence ID" value="KAF4245321.1"/>
    <property type="molecule type" value="Genomic_DNA"/>
</dbReference>
<evidence type="ECO:0000256" key="5">
    <source>
        <dbReference type="SAM" id="Phobius"/>
    </source>
</evidence>
<accession>A0A8H4MEV7</accession>
<evidence type="ECO:0000256" key="4">
    <source>
        <dbReference type="ARBA" id="ARBA00023136"/>
    </source>
</evidence>
<dbReference type="Proteomes" id="UP000653565">
    <property type="component" value="Unassembled WGS sequence"/>
</dbReference>
<evidence type="ECO:0000256" key="3">
    <source>
        <dbReference type="ARBA" id="ARBA00022989"/>
    </source>
</evidence>
<dbReference type="OrthoDB" id="1844152at2759"/>
<feature type="transmembrane region" description="Helical" evidence="5">
    <location>
        <begin position="239"/>
        <end position="264"/>
    </location>
</feature>
<reference evidence="6" key="2">
    <citation type="submission" date="2020-04" db="EMBL/GenBank/DDBJ databases">
        <authorList>
            <person name="Santos R.A.C."/>
            <person name="Steenwyk J.L."/>
            <person name="Rivero-Menendez O."/>
            <person name="Mead M.E."/>
            <person name="Silva L.P."/>
            <person name="Bastos R.W."/>
            <person name="Alastruey-Izquierdo A."/>
            <person name="Goldman G.H."/>
            <person name="Rokas A."/>
        </authorList>
    </citation>
    <scope>NUCLEOTIDE SEQUENCE</scope>
    <source>
        <strain evidence="6">CNM-CM6805</strain>
    </source>
</reference>
<dbReference type="GO" id="GO:0005886">
    <property type="term" value="C:plasma membrane"/>
    <property type="evidence" value="ECO:0007669"/>
    <property type="project" value="TreeGrafter"/>
</dbReference>
<dbReference type="PANTHER" id="PTHR31465">
    <property type="entry name" value="PROTEIN RTA1-RELATED"/>
    <property type="match status" value="1"/>
</dbReference>
<feature type="transmembrane region" description="Helical" evidence="5">
    <location>
        <begin position="162"/>
        <end position="186"/>
    </location>
</feature>
<dbReference type="PANTHER" id="PTHR31465:SF11">
    <property type="entry name" value="DOMAIN PROTEIN, PUTATIVE (AFU_ORTHOLOGUE AFUA_3G10770)-RELATED"/>
    <property type="match status" value="1"/>
</dbReference>
<feature type="transmembrane region" description="Helical" evidence="5">
    <location>
        <begin position="198"/>
        <end position="219"/>
    </location>
</feature>
<sequence>MEKTPDCLPYSPNIPTPFGYCPSLLAGIIFMILFFGVTIVHVWQSFRHRNIWLGLAFSLGAFGEFVGWLGRTVAYRCPYSVKLLEMQLAALIMAPAFTTAGIYGVLSLMIPIIGQDKSPLRPNLYLIIFMTVDFFSLLLQAVGGGLAGAAFSQNTSPWPGTYTMVAGIIWQLVSTCVFATLLEYVIYRGLGTIARNQALRRISLSLMIAVTCLVARGVYRSMELMNGWRGYLFTHEVYAIILDAALMFIASLVLCVWNPAALILDATENSRRMQAGVELRFLQQGRENYHVFCIPEEFVFEDRGELSADACPVGPGCDRGRCGRPSGDCAGVSALMHCPELFEGMSDDDWRNFTGEERAEELVKSDWAQSALVLVADRKACEEGWVLVLAVNHWGEILP</sequence>
<evidence type="ECO:0000313" key="7">
    <source>
        <dbReference type="Proteomes" id="UP000653565"/>
    </source>
</evidence>